<name>A0ACD1HY85_9EURO</name>
<accession>A0ACD1HY85</accession>
<keyword evidence="2" id="KW-1185">Reference proteome</keyword>
<proteinExistence type="predicted"/>
<organism evidence="1 2">
    <name type="scientific">Aspergillus costaricaensis CBS 115574</name>
    <dbReference type="NCBI Taxonomy" id="1448317"/>
    <lineage>
        <taxon>Eukaryota</taxon>
        <taxon>Fungi</taxon>
        <taxon>Dikarya</taxon>
        <taxon>Ascomycota</taxon>
        <taxon>Pezizomycotina</taxon>
        <taxon>Eurotiomycetes</taxon>
        <taxon>Eurotiomycetidae</taxon>
        <taxon>Eurotiales</taxon>
        <taxon>Aspergillaceae</taxon>
        <taxon>Aspergillus</taxon>
        <taxon>Aspergillus subgen. Circumdati</taxon>
    </lineage>
</organism>
<dbReference type="EMBL" id="KZ824604">
    <property type="protein sequence ID" value="RAK82932.1"/>
    <property type="molecule type" value="Genomic_DNA"/>
</dbReference>
<protein>
    <submittedName>
        <fullName evidence="1">Uncharacterized protein</fullName>
    </submittedName>
</protein>
<sequence>MPHSINGSTNTITITILYYTTTHIHNLSRFSDVMCNGVRRAASATIDHACRPESPELEFPLRQIEFLRKDKGKRSRQASMYGKKKARENPHREDGRQSPVISCRYIPIVAHEKNKKANEKLTNGHKSQHINLIKTYMPYVPSHAGCQAGEEG</sequence>
<reference evidence="1" key="1">
    <citation type="submission" date="2018-02" db="EMBL/GenBank/DDBJ databases">
        <title>The genomes of Aspergillus section Nigri reveals drivers in fungal speciation.</title>
        <authorList>
            <consortium name="DOE Joint Genome Institute"/>
            <person name="Vesth T.C."/>
            <person name="Nybo J."/>
            <person name="Theobald S."/>
            <person name="Brandl J."/>
            <person name="Frisvad J.C."/>
            <person name="Nielsen K.F."/>
            <person name="Lyhne E.K."/>
            <person name="Kogle M.E."/>
            <person name="Kuo A."/>
            <person name="Riley R."/>
            <person name="Clum A."/>
            <person name="Nolan M."/>
            <person name="Lipzen A."/>
            <person name="Salamov A."/>
            <person name="Henrissat B."/>
            <person name="Wiebenga A."/>
            <person name="De vries R.P."/>
            <person name="Grigoriev I.V."/>
            <person name="Mortensen U.H."/>
            <person name="Andersen M.R."/>
            <person name="Baker S.E."/>
        </authorList>
    </citation>
    <scope>NUCLEOTIDE SEQUENCE</scope>
    <source>
        <strain evidence="1">CBS 115574</strain>
    </source>
</reference>
<evidence type="ECO:0000313" key="1">
    <source>
        <dbReference type="EMBL" id="RAK82932.1"/>
    </source>
</evidence>
<evidence type="ECO:0000313" key="2">
    <source>
        <dbReference type="Proteomes" id="UP000249748"/>
    </source>
</evidence>
<dbReference type="Proteomes" id="UP000249748">
    <property type="component" value="Unassembled WGS sequence"/>
</dbReference>
<gene>
    <name evidence="1" type="ORF">BO79DRAFT_233786</name>
</gene>